<gene>
    <name evidence="1" type="ORF">ACFP1B_00005</name>
</gene>
<dbReference type="Pfam" id="PF03747">
    <property type="entry name" value="ADP_ribosyl_GH"/>
    <property type="match status" value="1"/>
</dbReference>
<sequence length="298" mass="31636">MTTPPPPLAADPAAARRSLEGLSLGDAFGERWFPLFRAPGRACDEIKARRTPEEPVWPWTDDTALARALLRVLDEHGRVEQDRLALCFALAFEADQARGYGHGMHILLPELLVRPADWRTLAPELFEGGSLGNGAAMRVAPLGARFHHDIGLAAEQAALQAAVTHAHPEGIAGAVAVAVAAALSVRGEFTLAAVADRTPEGLVRDGLRRAADVPFATEPWKAADLLGNGQRIRADDTVPFALWTAARHPDDLEEALWATAEGLGDVDTTCAITGGVVGAATGVEGAPAQWLSRREPLD</sequence>
<comment type="caution">
    <text evidence="1">The sequence shown here is derived from an EMBL/GenBank/DDBJ whole genome shotgun (WGS) entry which is preliminary data.</text>
</comment>
<organism evidence="1 2">
    <name type="scientific">Streptomyces pulveraceus</name>
    <dbReference type="NCBI Taxonomy" id="68258"/>
    <lineage>
        <taxon>Bacteria</taxon>
        <taxon>Bacillati</taxon>
        <taxon>Actinomycetota</taxon>
        <taxon>Actinomycetes</taxon>
        <taxon>Kitasatosporales</taxon>
        <taxon>Streptomycetaceae</taxon>
        <taxon>Streptomyces</taxon>
    </lineage>
</organism>
<accession>A0ABW1GAJ7</accession>
<keyword evidence="2" id="KW-1185">Reference proteome</keyword>
<proteinExistence type="predicted"/>
<dbReference type="EMBL" id="JBHSPU010000001">
    <property type="protein sequence ID" value="MFC5911825.1"/>
    <property type="molecule type" value="Genomic_DNA"/>
</dbReference>
<dbReference type="InterPro" id="IPR050792">
    <property type="entry name" value="ADP-ribosylglycohydrolase"/>
</dbReference>
<protein>
    <submittedName>
        <fullName evidence="1">ADP-ribosylglycohydrolase family protein</fullName>
    </submittedName>
</protein>
<dbReference type="Gene3D" id="1.10.4080.10">
    <property type="entry name" value="ADP-ribosylation/Crystallin J1"/>
    <property type="match status" value="1"/>
</dbReference>
<dbReference type="RefSeq" id="WP_344509049.1">
    <property type="nucleotide sequence ID" value="NZ_BAAATU010000007.1"/>
</dbReference>
<dbReference type="SUPFAM" id="SSF101478">
    <property type="entry name" value="ADP-ribosylglycohydrolase"/>
    <property type="match status" value="1"/>
</dbReference>
<dbReference type="Proteomes" id="UP001596200">
    <property type="component" value="Unassembled WGS sequence"/>
</dbReference>
<dbReference type="InterPro" id="IPR036705">
    <property type="entry name" value="Ribosyl_crysJ1_sf"/>
</dbReference>
<name>A0ABW1GAJ7_9ACTN</name>
<evidence type="ECO:0000313" key="1">
    <source>
        <dbReference type="EMBL" id="MFC5911825.1"/>
    </source>
</evidence>
<dbReference type="PANTHER" id="PTHR16222:SF12">
    <property type="entry name" value="ADP-RIBOSYLGLYCOHYDROLASE-RELATED"/>
    <property type="match status" value="1"/>
</dbReference>
<dbReference type="InterPro" id="IPR005502">
    <property type="entry name" value="Ribosyl_crysJ1"/>
</dbReference>
<evidence type="ECO:0000313" key="2">
    <source>
        <dbReference type="Proteomes" id="UP001596200"/>
    </source>
</evidence>
<dbReference type="PANTHER" id="PTHR16222">
    <property type="entry name" value="ADP-RIBOSYLGLYCOHYDROLASE"/>
    <property type="match status" value="1"/>
</dbReference>
<reference evidence="2" key="1">
    <citation type="journal article" date="2019" name="Int. J. Syst. Evol. Microbiol.">
        <title>The Global Catalogue of Microorganisms (GCM) 10K type strain sequencing project: providing services to taxonomists for standard genome sequencing and annotation.</title>
        <authorList>
            <consortium name="The Broad Institute Genomics Platform"/>
            <consortium name="The Broad Institute Genome Sequencing Center for Infectious Disease"/>
            <person name="Wu L."/>
            <person name="Ma J."/>
        </authorList>
    </citation>
    <scope>NUCLEOTIDE SEQUENCE [LARGE SCALE GENOMIC DNA]</scope>
    <source>
        <strain evidence="2">JCM 4147</strain>
    </source>
</reference>